<dbReference type="EMBL" id="JAWQEG010000616">
    <property type="protein sequence ID" value="KAK3887713.1"/>
    <property type="molecule type" value="Genomic_DNA"/>
</dbReference>
<reference evidence="2" key="1">
    <citation type="submission" date="2023-10" db="EMBL/GenBank/DDBJ databases">
        <title>Genome assemblies of two species of porcelain crab, Petrolisthes cinctipes and Petrolisthes manimaculis (Anomura: Porcellanidae).</title>
        <authorList>
            <person name="Angst P."/>
        </authorList>
    </citation>
    <scope>NUCLEOTIDE SEQUENCE</scope>
    <source>
        <strain evidence="2">PB745_01</strain>
        <tissue evidence="2">Gill</tissue>
    </source>
</reference>
<evidence type="ECO:0000313" key="3">
    <source>
        <dbReference type="Proteomes" id="UP001286313"/>
    </source>
</evidence>
<protein>
    <submittedName>
        <fullName evidence="2">Uncharacterized protein</fullName>
    </submittedName>
</protein>
<gene>
    <name evidence="2" type="ORF">Pcinc_008198</name>
</gene>
<feature type="compositionally biased region" description="Basic and acidic residues" evidence="1">
    <location>
        <begin position="24"/>
        <end position="36"/>
    </location>
</feature>
<keyword evidence="3" id="KW-1185">Reference proteome</keyword>
<comment type="caution">
    <text evidence="2">The sequence shown here is derived from an EMBL/GenBank/DDBJ whole genome shotgun (WGS) entry which is preliminary data.</text>
</comment>
<name>A0AAE1G6Z7_PETCI</name>
<sequence length="125" mass="14005">MRKVKKKYQASPRRSSYPNHALGRHKDALCEFETKRPSASTLDEVETQQASEQESDENFDVPLPSPVSQLPSPAQRPIMTPTPSTSSSGASKKRKQMDVVDNVIILENIVDGFARFRYDKAEALL</sequence>
<feature type="compositionally biased region" description="Polar residues" evidence="1">
    <location>
        <begin position="37"/>
        <end position="52"/>
    </location>
</feature>
<organism evidence="2 3">
    <name type="scientific">Petrolisthes cinctipes</name>
    <name type="common">Flat porcelain crab</name>
    <dbReference type="NCBI Taxonomy" id="88211"/>
    <lineage>
        <taxon>Eukaryota</taxon>
        <taxon>Metazoa</taxon>
        <taxon>Ecdysozoa</taxon>
        <taxon>Arthropoda</taxon>
        <taxon>Crustacea</taxon>
        <taxon>Multicrustacea</taxon>
        <taxon>Malacostraca</taxon>
        <taxon>Eumalacostraca</taxon>
        <taxon>Eucarida</taxon>
        <taxon>Decapoda</taxon>
        <taxon>Pleocyemata</taxon>
        <taxon>Anomura</taxon>
        <taxon>Galatheoidea</taxon>
        <taxon>Porcellanidae</taxon>
        <taxon>Petrolisthes</taxon>
    </lineage>
</organism>
<evidence type="ECO:0000313" key="2">
    <source>
        <dbReference type="EMBL" id="KAK3887713.1"/>
    </source>
</evidence>
<feature type="region of interest" description="Disordered" evidence="1">
    <location>
        <begin position="1"/>
        <end position="95"/>
    </location>
</feature>
<dbReference type="Proteomes" id="UP001286313">
    <property type="component" value="Unassembled WGS sequence"/>
</dbReference>
<evidence type="ECO:0000256" key="1">
    <source>
        <dbReference type="SAM" id="MobiDB-lite"/>
    </source>
</evidence>
<accession>A0AAE1G6Z7</accession>
<dbReference type="AlphaFoldDB" id="A0AAE1G6Z7"/>
<proteinExistence type="predicted"/>